<reference evidence="3" key="1">
    <citation type="journal article" date="2011" name="PLoS Genet.">
        <title>Genomic analysis of the necrotrophic fungal pathogens Sclerotinia sclerotiorum and Botrytis cinerea.</title>
        <authorList>
            <person name="Amselem J."/>
            <person name="Cuomo C.A."/>
            <person name="van Kan J.A."/>
            <person name="Viaud M."/>
            <person name="Benito E.P."/>
            <person name="Couloux A."/>
            <person name="Coutinho P.M."/>
            <person name="de Vries R.P."/>
            <person name="Dyer P.S."/>
            <person name="Fillinger S."/>
            <person name="Fournier E."/>
            <person name="Gout L."/>
            <person name="Hahn M."/>
            <person name="Kohn L."/>
            <person name="Lapalu N."/>
            <person name="Plummer K.M."/>
            <person name="Pradier J.M."/>
            <person name="Quevillon E."/>
            <person name="Sharon A."/>
            <person name="Simon A."/>
            <person name="ten Have A."/>
            <person name="Tudzynski B."/>
            <person name="Tudzynski P."/>
            <person name="Wincker P."/>
            <person name="Andrew M."/>
            <person name="Anthouard V."/>
            <person name="Beever R.E."/>
            <person name="Beffa R."/>
            <person name="Benoit I."/>
            <person name="Bouzid O."/>
            <person name="Brault B."/>
            <person name="Chen Z."/>
            <person name="Choquer M."/>
            <person name="Collemare J."/>
            <person name="Cotton P."/>
            <person name="Danchin E.G."/>
            <person name="Da Silva C."/>
            <person name="Gautier A."/>
            <person name="Giraud C."/>
            <person name="Giraud T."/>
            <person name="Gonzalez C."/>
            <person name="Grossetete S."/>
            <person name="Guldener U."/>
            <person name="Henrissat B."/>
            <person name="Howlett B.J."/>
            <person name="Kodira C."/>
            <person name="Kretschmer M."/>
            <person name="Lappartient A."/>
            <person name="Leroch M."/>
            <person name="Levis C."/>
            <person name="Mauceli E."/>
            <person name="Neuveglise C."/>
            <person name="Oeser B."/>
            <person name="Pearson M."/>
            <person name="Poulain J."/>
            <person name="Poussereau N."/>
            <person name="Quesneville H."/>
            <person name="Rascle C."/>
            <person name="Schumacher J."/>
            <person name="Segurens B."/>
            <person name="Sexton A."/>
            <person name="Silva E."/>
            <person name="Sirven C."/>
            <person name="Soanes D.M."/>
            <person name="Talbot N.J."/>
            <person name="Templeton M."/>
            <person name="Yandava C."/>
            <person name="Yarden O."/>
            <person name="Zeng Q."/>
            <person name="Rollins J.A."/>
            <person name="Lebrun M.H."/>
            <person name="Dickman M."/>
        </authorList>
    </citation>
    <scope>NUCLEOTIDE SEQUENCE [LARGE SCALE GENOMIC DNA]</scope>
    <source>
        <strain evidence="3">ATCC 18683 / 1980 / Ss-1</strain>
    </source>
</reference>
<dbReference type="RefSeq" id="XP_001595448.1">
    <property type="nucleotide sequence ID" value="XM_001595398.1"/>
</dbReference>
<organism evidence="2 3">
    <name type="scientific">Sclerotinia sclerotiorum (strain ATCC 18683 / 1980 / Ss-1)</name>
    <name type="common">White mold</name>
    <name type="synonym">Whetzelinia sclerotiorum</name>
    <dbReference type="NCBI Taxonomy" id="665079"/>
    <lineage>
        <taxon>Eukaryota</taxon>
        <taxon>Fungi</taxon>
        <taxon>Dikarya</taxon>
        <taxon>Ascomycota</taxon>
        <taxon>Pezizomycotina</taxon>
        <taxon>Leotiomycetes</taxon>
        <taxon>Helotiales</taxon>
        <taxon>Sclerotiniaceae</taxon>
        <taxon>Sclerotinia</taxon>
    </lineage>
</organism>
<evidence type="ECO:0000313" key="2">
    <source>
        <dbReference type="EMBL" id="EDO01063.1"/>
    </source>
</evidence>
<accession>A7EDZ7</accession>
<name>A7EDZ7_SCLS1</name>
<dbReference type="KEGG" id="ssl:SS1G_03537"/>
<protein>
    <submittedName>
        <fullName evidence="2">Uncharacterized protein</fullName>
    </submittedName>
</protein>
<dbReference type="InParanoid" id="A7EDZ7"/>
<evidence type="ECO:0000256" key="1">
    <source>
        <dbReference type="SAM" id="SignalP"/>
    </source>
</evidence>
<keyword evidence="3" id="KW-1185">Reference proteome</keyword>
<dbReference type="EMBL" id="CH476624">
    <property type="protein sequence ID" value="EDO01063.1"/>
    <property type="molecule type" value="Genomic_DNA"/>
</dbReference>
<keyword evidence="1" id="KW-0732">Signal</keyword>
<dbReference type="GeneID" id="5491263"/>
<dbReference type="HOGENOM" id="CLU_2172597_0_0_1"/>
<feature type="signal peptide" evidence="1">
    <location>
        <begin position="1"/>
        <end position="22"/>
    </location>
</feature>
<dbReference type="AlphaFoldDB" id="A7EDZ7"/>
<feature type="chain" id="PRO_5002708299" evidence="1">
    <location>
        <begin position="23"/>
        <end position="110"/>
    </location>
</feature>
<proteinExistence type="predicted"/>
<sequence>MLVSACPLITIASLSFLGGSSTSSLARASYFDNAGLDEPRNDGTSTTIQGPVPSLLATTWEHNINYFQFICTSQTHTSKEVNGRAQCSSWGCKPQIPFAEWGVIPSQDAV</sequence>
<gene>
    <name evidence="2" type="ORF">SS1G_03537</name>
</gene>
<dbReference type="Proteomes" id="UP000001312">
    <property type="component" value="Unassembled WGS sequence"/>
</dbReference>
<evidence type="ECO:0000313" key="3">
    <source>
        <dbReference type="Proteomes" id="UP000001312"/>
    </source>
</evidence>